<dbReference type="GO" id="GO:0016887">
    <property type="term" value="F:ATP hydrolysis activity"/>
    <property type="evidence" value="ECO:0007669"/>
    <property type="project" value="InterPro"/>
</dbReference>
<evidence type="ECO:0000313" key="7">
    <source>
        <dbReference type="Proteomes" id="UP000249754"/>
    </source>
</evidence>
<dbReference type="InterPro" id="IPR001404">
    <property type="entry name" value="Hsp90_fam"/>
</dbReference>
<feature type="binding site" evidence="5">
    <location>
        <position position="73"/>
    </location>
    <ligand>
        <name>ATP</name>
        <dbReference type="ChEBI" id="CHEBI:30616"/>
    </ligand>
</feature>
<keyword evidence="4" id="KW-0143">Chaperone</keyword>
<feature type="binding site" evidence="5">
    <location>
        <position position="158"/>
    </location>
    <ligand>
        <name>ATP</name>
        <dbReference type="ChEBI" id="CHEBI:30616"/>
    </ligand>
</feature>
<dbReference type="PANTHER" id="PTHR11528">
    <property type="entry name" value="HEAT SHOCK PROTEIN 90 FAMILY MEMBER"/>
    <property type="match status" value="1"/>
</dbReference>
<dbReference type="RefSeq" id="WP_111634287.1">
    <property type="nucleotide sequence ID" value="NZ_QLLR01000013.1"/>
</dbReference>
<dbReference type="SUPFAM" id="SSF55874">
    <property type="entry name" value="ATPase domain of HSP90 chaperone/DNA topoisomerase II/histidine kinase"/>
    <property type="match status" value="1"/>
</dbReference>
<evidence type="ECO:0000256" key="1">
    <source>
        <dbReference type="ARBA" id="ARBA00008239"/>
    </source>
</evidence>
<dbReference type="Proteomes" id="UP000249754">
    <property type="component" value="Unassembled WGS sequence"/>
</dbReference>
<dbReference type="NCBIfam" id="NF010683">
    <property type="entry name" value="PRK14083.1"/>
    <property type="match status" value="1"/>
</dbReference>
<gene>
    <name evidence="6" type="ORF">LY11_02825</name>
</gene>
<dbReference type="PIRSF" id="PIRSF002583">
    <property type="entry name" value="Hsp90"/>
    <property type="match status" value="1"/>
</dbReference>
<dbReference type="EMBL" id="QLLR01000013">
    <property type="protein sequence ID" value="RAJ29562.1"/>
    <property type="molecule type" value="Genomic_DNA"/>
</dbReference>
<dbReference type="InterPro" id="IPR020575">
    <property type="entry name" value="Hsp90_N"/>
</dbReference>
<feature type="binding site" evidence="5">
    <location>
        <position position="38"/>
    </location>
    <ligand>
        <name>ATP</name>
        <dbReference type="ChEBI" id="CHEBI:30616"/>
    </ligand>
</feature>
<keyword evidence="2 5" id="KW-0547">Nucleotide-binding</keyword>
<reference evidence="6 7" key="1">
    <citation type="submission" date="2018-06" db="EMBL/GenBank/DDBJ databases">
        <title>Genomic Encyclopedia of Archaeal and Bacterial Type Strains, Phase II (KMG-II): from individual species to whole genera.</title>
        <authorList>
            <person name="Goeker M."/>
        </authorList>
    </citation>
    <scope>NUCLEOTIDE SEQUENCE [LARGE SCALE GENOMIC DNA]</scope>
    <source>
        <strain evidence="6 7">DSM 14825</strain>
    </source>
</reference>
<dbReference type="SUPFAM" id="SSF54211">
    <property type="entry name" value="Ribosomal protein S5 domain 2-like"/>
    <property type="match status" value="1"/>
</dbReference>
<dbReference type="Pfam" id="PF13589">
    <property type="entry name" value="HATPase_c_3"/>
    <property type="match status" value="1"/>
</dbReference>
<comment type="similarity">
    <text evidence="1">Belongs to the heat shock protein 90 family.</text>
</comment>
<dbReference type="InterPro" id="IPR020568">
    <property type="entry name" value="Ribosomal_Su5_D2-typ_SF"/>
</dbReference>
<dbReference type="Gene3D" id="3.30.565.10">
    <property type="entry name" value="Histidine kinase-like ATPase, C-terminal domain"/>
    <property type="match status" value="1"/>
</dbReference>
<feature type="binding site" evidence="5">
    <location>
        <position position="34"/>
    </location>
    <ligand>
        <name>ATP</name>
        <dbReference type="ChEBI" id="CHEBI:30616"/>
    </ligand>
</feature>
<evidence type="ECO:0000256" key="3">
    <source>
        <dbReference type="ARBA" id="ARBA00022840"/>
    </source>
</evidence>
<evidence type="ECO:0000256" key="2">
    <source>
        <dbReference type="ARBA" id="ARBA00022741"/>
    </source>
</evidence>
<dbReference type="PRINTS" id="PR00775">
    <property type="entry name" value="HEATSHOCK90"/>
</dbReference>
<dbReference type="AlphaFoldDB" id="A0A327SM32"/>
<sequence>MNENQQYLFQVNLKGMISLLSEHLYSNPNTFVRELLQNGVDAITAFRTLHEDHEGYLRIYLPDSERAEMIFEDNGIGLKEQEIHQFLAVIGESSKRGAFEAKDYIGKFGIGLLSCFVVSNEIIVETRSALSEKAVRWTGKSDGTYQITEVEESRPIGTKVILLPKDEFKHLFEPDAFRRNLEYYGEALPMPVYLHYNSEMSWVNESGARWLDPKTSKEELLAIGKKTFNTGFLDAFPISAAHGGVKGVAFVSLHKTQFTGKQSHKLYLKRMFMSEDDCHLLPKWAFFIRCIFNADGLDATASRESLVYNDTLKAAKNEISDSIKSYLKTIDMIDPDIYQRLVSTHYLHLKAIAAEDHELLLVFMDDLLFETNKGPKSYRDIRHLEQTVYYTPNVNDFKQIHRIAGSQGILVINAGYTFEEDLLKKISQLHPDLKIEQISPESLLNTFHSVDVQNSAELVDFENRAAVVLQPLNCNCSLKHFNPVDTPAIYIGAYEDINAKSTQGSSSLNPLEATLGMFTKKTKVIQPLLCFNVDNKLVKSILGIKDPYLFPSIIHILYVQALMLGKYPVSDREMNLFNEALHNLVIMGMENFINL</sequence>
<evidence type="ECO:0000313" key="6">
    <source>
        <dbReference type="EMBL" id="RAJ29562.1"/>
    </source>
</evidence>
<proteinExistence type="inferred from homology"/>
<dbReference type="Gene3D" id="3.30.230.80">
    <property type="match status" value="1"/>
</dbReference>
<evidence type="ECO:0000256" key="4">
    <source>
        <dbReference type="ARBA" id="ARBA00023186"/>
    </source>
</evidence>
<dbReference type="GO" id="GO:0051082">
    <property type="term" value="F:unfolded protein binding"/>
    <property type="evidence" value="ECO:0007669"/>
    <property type="project" value="InterPro"/>
</dbReference>
<dbReference type="GO" id="GO:0140662">
    <property type="term" value="F:ATP-dependent protein folding chaperone"/>
    <property type="evidence" value="ECO:0007669"/>
    <property type="project" value="InterPro"/>
</dbReference>
<organism evidence="6 7">
    <name type="scientific">Pedobacter cryoconitis</name>
    <dbReference type="NCBI Taxonomy" id="188932"/>
    <lineage>
        <taxon>Bacteria</taxon>
        <taxon>Pseudomonadati</taxon>
        <taxon>Bacteroidota</taxon>
        <taxon>Sphingobacteriia</taxon>
        <taxon>Sphingobacteriales</taxon>
        <taxon>Sphingobacteriaceae</taxon>
        <taxon>Pedobacter</taxon>
    </lineage>
</organism>
<name>A0A327SM32_9SPHI</name>
<dbReference type="Pfam" id="PF00183">
    <property type="entry name" value="HSP90"/>
    <property type="match status" value="1"/>
</dbReference>
<protein>
    <submittedName>
        <fullName evidence="6">Molecular chaperone HtpG</fullName>
    </submittedName>
</protein>
<dbReference type="OrthoDB" id="9802640at2"/>
<dbReference type="InterPro" id="IPR036890">
    <property type="entry name" value="HATPase_C_sf"/>
</dbReference>
<evidence type="ECO:0000256" key="5">
    <source>
        <dbReference type="PIRSR" id="PIRSR002583-1"/>
    </source>
</evidence>
<accession>A0A327SM32</accession>
<dbReference type="GO" id="GO:0005524">
    <property type="term" value="F:ATP binding"/>
    <property type="evidence" value="ECO:0007669"/>
    <property type="project" value="UniProtKB-KW"/>
</dbReference>
<comment type="caution">
    <text evidence="6">The sequence shown here is derived from an EMBL/GenBank/DDBJ whole genome shotgun (WGS) entry which is preliminary data.</text>
</comment>
<keyword evidence="3 5" id="KW-0067">ATP-binding</keyword>